<dbReference type="SUPFAM" id="SSF46924">
    <property type="entry name" value="RNA polymerase subunit RPB10"/>
    <property type="match status" value="1"/>
</dbReference>
<proteinExistence type="inferred from homology"/>
<accession>A0A2H9QSM3</accession>
<dbReference type="EMBL" id="PCUF01000019">
    <property type="protein sequence ID" value="PIN66551.1"/>
    <property type="molecule type" value="Genomic_DNA"/>
</dbReference>
<dbReference type="EMBL" id="PFFF01000010">
    <property type="protein sequence ID" value="PIV89874.1"/>
    <property type="molecule type" value="Genomic_DNA"/>
</dbReference>
<evidence type="ECO:0000313" key="12">
    <source>
        <dbReference type="EMBL" id="PJC01079.1"/>
    </source>
</evidence>
<evidence type="ECO:0000256" key="3">
    <source>
        <dbReference type="ARBA" id="ARBA00022833"/>
    </source>
</evidence>
<dbReference type="InterPro" id="IPR000268">
    <property type="entry name" value="RPABC5/Rpb10"/>
</dbReference>
<feature type="binding site" evidence="5">
    <location>
        <position position="44"/>
    </location>
    <ligand>
        <name>Zn(2+)</name>
        <dbReference type="ChEBI" id="CHEBI:29105"/>
    </ligand>
</feature>
<accession>A0A2H9M8B8</accession>
<keyword evidence="4 5" id="KW-0804">Transcription</keyword>
<name>A0A2G9LJ52_HUBC1</name>
<evidence type="ECO:0000313" key="6">
    <source>
        <dbReference type="EMBL" id="PIN66551.1"/>
    </source>
</evidence>
<dbReference type="GO" id="GO:0008270">
    <property type="term" value="F:zinc ion binding"/>
    <property type="evidence" value="ECO:0007669"/>
    <property type="project" value="UniProtKB-UniRule"/>
</dbReference>
<evidence type="ECO:0000256" key="4">
    <source>
        <dbReference type="ARBA" id="ARBA00023163"/>
    </source>
</evidence>
<dbReference type="Gene3D" id="1.10.10.60">
    <property type="entry name" value="Homeodomain-like"/>
    <property type="match status" value="1"/>
</dbReference>
<gene>
    <name evidence="5" type="primary">rpo10</name>
    <name evidence="5" type="synonym">rpoN</name>
    <name evidence="12" type="ORF">CO072_02390</name>
    <name evidence="11" type="ORF">CO124_00630</name>
    <name evidence="8" type="ORF">COS22_00815</name>
    <name evidence="7" type="ORF">COS45_01665</name>
    <name evidence="9" type="ORF">COW47_00375</name>
    <name evidence="6" type="ORF">COW69_01685</name>
    <name evidence="10" type="ORF">COY63_00275</name>
</gene>
<evidence type="ECO:0000313" key="11">
    <source>
        <dbReference type="EMBL" id="PJB04247.1"/>
    </source>
</evidence>
<dbReference type="Proteomes" id="UP000228989">
    <property type="component" value="Unassembled WGS sequence"/>
</dbReference>
<evidence type="ECO:0000313" key="14">
    <source>
        <dbReference type="Proteomes" id="UP000228888"/>
    </source>
</evidence>
<organism evidence="6 15">
    <name type="scientific">Huberarchaeum crystalense</name>
    <dbReference type="NCBI Taxonomy" id="2014257"/>
    <lineage>
        <taxon>Archaea</taxon>
        <taxon>Candidatus Huberarchaeota</taxon>
        <taxon>Candidatus Huberarchaeia</taxon>
        <taxon>Candidatus Huberarchaeales</taxon>
        <taxon>Candidatus Huberarchaeaceae</taxon>
        <taxon>Candidatus Huberarchaeum</taxon>
    </lineage>
</organism>
<dbReference type="EMBL" id="PETW01000014">
    <property type="protein sequence ID" value="PIV46529.1"/>
    <property type="molecule type" value="Genomic_DNA"/>
</dbReference>
<dbReference type="Proteomes" id="UP000230477">
    <property type="component" value="Unassembled WGS sequence"/>
</dbReference>
<accession>A0A2H9P934</accession>
<sequence length="64" mass="7685">MLFPIRCFSCGRVIAHKWEEYEKRVEKGEDSIKVLDEMGFIDYCCKRMFLTHGQDKIDLLVKRE</sequence>
<protein>
    <recommendedName>
        <fullName evidence="5">DNA-directed RNA polymerase subunit Rpo10</fullName>
        <ecNumber evidence="5">2.7.7.6</ecNumber>
    </recommendedName>
    <alternativeName>
        <fullName evidence="5">DNA-directed RNA polymerase subunit N</fullName>
    </alternativeName>
</protein>
<comment type="cofactor">
    <cofactor evidence="5">
        <name>Zn(2+)</name>
        <dbReference type="ChEBI" id="CHEBI:29105"/>
    </cofactor>
    <text evidence="5">Binds 1 zinc ion.</text>
</comment>
<dbReference type="EMBL" id="PFSX01000067">
    <property type="protein sequence ID" value="PJC01079.1"/>
    <property type="molecule type" value="Genomic_DNA"/>
</dbReference>
<dbReference type="Proteomes" id="UP000231232">
    <property type="component" value="Unassembled WGS sequence"/>
</dbReference>
<evidence type="ECO:0000313" key="7">
    <source>
        <dbReference type="EMBL" id="PIV13663.1"/>
    </source>
</evidence>
<dbReference type="GO" id="GO:0003677">
    <property type="term" value="F:DNA binding"/>
    <property type="evidence" value="ECO:0007669"/>
    <property type="project" value="InterPro"/>
</dbReference>
<dbReference type="AlphaFoldDB" id="A0A2G9LJ52"/>
<dbReference type="EMBL" id="PEUT01000042">
    <property type="protein sequence ID" value="PIV13663.1"/>
    <property type="molecule type" value="Genomic_DNA"/>
</dbReference>
<evidence type="ECO:0000256" key="1">
    <source>
        <dbReference type="ARBA" id="ARBA00022478"/>
    </source>
</evidence>
<dbReference type="GO" id="GO:0005737">
    <property type="term" value="C:cytoplasm"/>
    <property type="evidence" value="ECO:0007669"/>
    <property type="project" value="UniProtKB-SubCell"/>
</dbReference>
<dbReference type="HAMAP" id="MF_00250">
    <property type="entry name" value="RNApol_arch_Rpo10"/>
    <property type="match status" value="1"/>
</dbReference>
<keyword evidence="1 5" id="KW-0240">DNA-directed RNA polymerase</keyword>
<dbReference type="InterPro" id="IPR023580">
    <property type="entry name" value="RNA_pol_su_RPB10"/>
</dbReference>
<evidence type="ECO:0000256" key="2">
    <source>
        <dbReference type="ARBA" id="ARBA00022723"/>
    </source>
</evidence>
<feature type="binding site" evidence="5">
    <location>
        <position position="45"/>
    </location>
    <ligand>
        <name>Zn(2+)</name>
        <dbReference type="ChEBI" id="CHEBI:29105"/>
    </ligand>
</feature>
<evidence type="ECO:0000313" key="15">
    <source>
        <dbReference type="Proteomes" id="UP000229789"/>
    </source>
</evidence>
<evidence type="ECO:0000313" key="13">
    <source>
        <dbReference type="Proteomes" id="UP000228874"/>
    </source>
</evidence>
<keyword evidence="5" id="KW-0808">Transferase</keyword>
<comment type="subcellular location">
    <subcellularLocation>
        <location evidence="5">Cytoplasm</location>
    </subcellularLocation>
</comment>
<comment type="caution">
    <text evidence="6">The sequence shown here is derived from an EMBL/GenBank/DDBJ whole genome shotgun (WGS) entry which is preliminary data.</text>
</comment>
<reference evidence="6 15" key="2">
    <citation type="submission" date="2017-09" db="EMBL/GenBank/DDBJ databases">
        <title>Depth-based differentiation of microbial function through sediment-hosted aquifers and enrichment of novel symbionts in the deep terrestrial subsurface.</title>
        <authorList>
            <person name="Probst A.J."/>
            <person name="Ladd B."/>
            <person name="Jarett J.K."/>
            <person name="Geller-Mcgrath D.E."/>
            <person name="Sieber C.M."/>
            <person name="Emerson J.B."/>
            <person name="Anantharaman K."/>
            <person name="Thomas B.C."/>
            <person name="Malmstrom R."/>
            <person name="Stieglmeier M."/>
            <person name="Klingl A."/>
            <person name="Woyke T."/>
            <person name="Ryan C.M."/>
            <person name="Banfield J.F."/>
        </authorList>
    </citation>
    <scope>NUCLEOTIDE SEQUENCE [LARGE SCALE GENOMIC DNA]</scope>
    <source>
        <strain evidence="8">CG02_land_8_20_14_3_00_31_209</strain>
        <strain evidence="7">CG03_land_8_20_14_0_80_31_114</strain>
        <strain evidence="9">CG17_big_fil_post_rev_8_21_14_2_50_31_73</strain>
        <strain evidence="6">CG18_big_fil_WC_8_21_14_2_50_31_19</strain>
        <strain evidence="10">CG_4_10_14_0_8_um_filter_31_133</strain>
        <strain evidence="12">CG_4_9_14_0_8_um_filter_31_21</strain>
        <strain evidence="11">CG_4_9_14_3_um_filter_31_125</strain>
    </source>
</reference>
<dbReference type="PANTHER" id="PTHR23431:SF3">
    <property type="entry name" value="DNA-DIRECTED RNA POLYMERASES I, II, AND III SUBUNIT RPABC5"/>
    <property type="match status" value="1"/>
</dbReference>
<dbReference type="NCBIfam" id="NF003089">
    <property type="entry name" value="PRK04016.1"/>
    <property type="match status" value="1"/>
</dbReference>
<accession>A0A2G9LJ52</accession>
<reference evidence="13 14" key="1">
    <citation type="submission" date="2017-09" db="EMBL/GenBank/DDBJ databases">
        <title>Depth-based differentiation of microbial function through sediment-hosted aquifers and enrichment of novel symbionts in the deep terrestrial subsurface.</title>
        <authorList>
            <person name="Probst A.J."/>
            <person name="Ladd B."/>
            <person name="Jarett J.K."/>
            <person name="Geller-Mcgrath D.E."/>
            <person name="Sieber C.M.K."/>
            <person name="Emerson J.B."/>
            <person name="Anantharaman K."/>
            <person name="Thomas B.C."/>
            <person name="Malmstrom R."/>
            <person name="Stieglmeier M."/>
            <person name="Klingl A."/>
            <person name="Woyke T."/>
            <person name="Ryan C.M."/>
            <person name="Banfield J.F."/>
        </authorList>
    </citation>
    <scope>NUCLEOTIDE SEQUENCE [LARGE SCALE GENOMIC DNA]</scope>
</reference>
<dbReference type="PANTHER" id="PTHR23431">
    <property type="entry name" value="DNA-DIRECTED RNA POLYMERASES I, II, AND III SUBUNIT RPABC5 FAMILY MEMBER"/>
    <property type="match status" value="1"/>
</dbReference>
<accession>A0A2H9MPA9</accession>
<feature type="binding site" evidence="5">
    <location>
        <position position="10"/>
    </location>
    <ligand>
        <name>Zn(2+)</name>
        <dbReference type="ChEBI" id="CHEBI:29105"/>
    </ligand>
</feature>
<dbReference type="Pfam" id="PF01194">
    <property type="entry name" value="RNA_pol_N"/>
    <property type="match status" value="1"/>
</dbReference>
<evidence type="ECO:0000313" key="10">
    <source>
        <dbReference type="EMBL" id="PIZ00029.1"/>
    </source>
</evidence>
<keyword evidence="5" id="KW-0963">Cytoplasm</keyword>
<evidence type="ECO:0000256" key="5">
    <source>
        <dbReference type="HAMAP-Rule" id="MF_00250"/>
    </source>
</evidence>
<dbReference type="PROSITE" id="PS01112">
    <property type="entry name" value="RNA_POL_N_8KD"/>
    <property type="match status" value="1"/>
</dbReference>
<dbReference type="EC" id="2.7.7.6" evidence="5"/>
<dbReference type="InterPro" id="IPR020789">
    <property type="entry name" value="RNA_pol_suN_Zn-BS"/>
</dbReference>
<evidence type="ECO:0000313" key="8">
    <source>
        <dbReference type="EMBL" id="PIV46529.1"/>
    </source>
</evidence>
<dbReference type="Proteomes" id="UP000230713">
    <property type="component" value="Unassembled WGS sequence"/>
</dbReference>
<keyword evidence="2 5" id="KW-0479">Metal-binding</keyword>
<dbReference type="PIRSF" id="PIRSF005653">
    <property type="entry name" value="RNA_pol_N/8_sub"/>
    <property type="match status" value="1"/>
</dbReference>
<accession>A0A2H9RD90</accession>
<dbReference type="EMBL" id="PFMG01000011">
    <property type="protein sequence ID" value="PIZ00029.1"/>
    <property type="molecule type" value="Genomic_DNA"/>
</dbReference>
<comment type="function">
    <text evidence="5">DNA-dependent RNA polymerase (RNAP) catalyzes the transcription of DNA into RNA using the four ribonucleoside triphosphates as substrates.</text>
</comment>
<dbReference type="EMBL" id="PFUW01000013">
    <property type="protein sequence ID" value="PJB04247.1"/>
    <property type="molecule type" value="Genomic_DNA"/>
</dbReference>
<dbReference type="Proteomes" id="UP000228888">
    <property type="component" value="Unassembled WGS sequence"/>
</dbReference>
<keyword evidence="3 5" id="KW-0862">Zinc</keyword>
<accession>A0A2H9M287</accession>
<dbReference type="GO" id="GO:0000428">
    <property type="term" value="C:DNA-directed RNA polymerase complex"/>
    <property type="evidence" value="ECO:0007669"/>
    <property type="project" value="UniProtKB-KW"/>
</dbReference>
<dbReference type="Proteomes" id="UP000228874">
    <property type="component" value="Unassembled WGS sequence"/>
</dbReference>
<comment type="catalytic activity">
    <reaction evidence="5">
        <text>RNA(n) + a ribonucleoside 5'-triphosphate = RNA(n+1) + diphosphate</text>
        <dbReference type="Rhea" id="RHEA:21248"/>
        <dbReference type="Rhea" id="RHEA-COMP:14527"/>
        <dbReference type="Rhea" id="RHEA-COMP:17342"/>
        <dbReference type="ChEBI" id="CHEBI:33019"/>
        <dbReference type="ChEBI" id="CHEBI:61557"/>
        <dbReference type="ChEBI" id="CHEBI:140395"/>
        <dbReference type="EC" id="2.7.7.6"/>
    </reaction>
</comment>
<dbReference type="GO" id="GO:0006351">
    <property type="term" value="P:DNA-templated transcription"/>
    <property type="evidence" value="ECO:0007669"/>
    <property type="project" value="UniProtKB-UniRule"/>
</dbReference>
<feature type="binding site" evidence="5">
    <location>
        <position position="7"/>
    </location>
    <ligand>
        <name>Zn(2+)</name>
        <dbReference type="ChEBI" id="CHEBI:29105"/>
    </ligand>
</feature>
<evidence type="ECO:0000313" key="9">
    <source>
        <dbReference type="EMBL" id="PIV89874.1"/>
    </source>
</evidence>
<comment type="subunit">
    <text evidence="5">Part of the RNA polymerase complex.</text>
</comment>
<comment type="similarity">
    <text evidence="5">Belongs to the archaeal Rpo10/eukaryotic RPB10 RNA polymerase subunit family.</text>
</comment>
<dbReference type="GO" id="GO:0003899">
    <property type="term" value="F:DNA-directed RNA polymerase activity"/>
    <property type="evidence" value="ECO:0007669"/>
    <property type="project" value="UniProtKB-UniRule"/>
</dbReference>
<keyword evidence="5" id="KW-0548">Nucleotidyltransferase</keyword>
<dbReference type="Proteomes" id="UP000229789">
    <property type="component" value="Unassembled WGS sequence"/>
</dbReference>